<organism evidence="2 4">
    <name type="scientific">Puccinia graminis f. sp. tritici</name>
    <dbReference type="NCBI Taxonomy" id="56615"/>
    <lineage>
        <taxon>Eukaryota</taxon>
        <taxon>Fungi</taxon>
        <taxon>Dikarya</taxon>
        <taxon>Basidiomycota</taxon>
        <taxon>Pucciniomycotina</taxon>
        <taxon>Pucciniomycetes</taxon>
        <taxon>Pucciniales</taxon>
        <taxon>Pucciniaceae</taxon>
        <taxon>Puccinia</taxon>
    </lineage>
</organism>
<evidence type="ECO:0000313" key="4">
    <source>
        <dbReference type="Proteomes" id="UP000325313"/>
    </source>
</evidence>
<dbReference type="Proteomes" id="UP000324748">
    <property type="component" value="Unassembled WGS sequence"/>
</dbReference>
<evidence type="ECO:0000313" key="1">
    <source>
        <dbReference type="EMBL" id="KAA1066179.1"/>
    </source>
</evidence>
<gene>
    <name evidence="1" type="ORF">PGT21_024106</name>
    <name evidence="2" type="ORF">PGTUg99_010704</name>
</gene>
<accession>A0A5B0M8D9</accession>
<dbReference type="Proteomes" id="UP000325313">
    <property type="component" value="Unassembled WGS sequence"/>
</dbReference>
<proteinExistence type="predicted"/>
<reference evidence="3 4" key="1">
    <citation type="submission" date="2019-05" db="EMBL/GenBank/DDBJ databases">
        <title>Emergence of the Ug99 lineage of the wheat stem rust pathogen through somatic hybridization.</title>
        <authorList>
            <person name="Li F."/>
            <person name="Upadhyaya N.M."/>
            <person name="Sperschneider J."/>
            <person name="Matny O."/>
            <person name="Nguyen-Phuc H."/>
            <person name="Mago R."/>
            <person name="Raley C."/>
            <person name="Miller M.E."/>
            <person name="Silverstein K.A.T."/>
            <person name="Henningsen E."/>
            <person name="Hirsch C.D."/>
            <person name="Visser B."/>
            <person name="Pretorius Z.A."/>
            <person name="Steffenson B.J."/>
            <person name="Schwessinger B."/>
            <person name="Dodds P.N."/>
            <person name="Figueroa M."/>
        </authorList>
    </citation>
    <scope>NUCLEOTIDE SEQUENCE [LARGE SCALE GENOMIC DNA]</scope>
    <source>
        <strain evidence="1">21-0</strain>
        <strain evidence="2 4">Ug99</strain>
    </source>
</reference>
<evidence type="ECO:0000313" key="3">
    <source>
        <dbReference type="Proteomes" id="UP000324748"/>
    </source>
</evidence>
<dbReference type="AlphaFoldDB" id="A0A5B0M8D9"/>
<dbReference type="EMBL" id="VSWC01000196">
    <property type="protein sequence ID" value="KAA1066179.1"/>
    <property type="molecule type" value="Genomic_DNA"/>
</dbReference>
<dbReference type="EMBL" id="VDEP01000477">
    <property type="protein sequence ID" value="KAA1072656.1"/>
    <property type="molecule type" value="Genomic_DNA"/>
</dbReference>
<evidence type="ECO:0000313" key="2">
    <source>
        <dbReference type="EMBL" id="KAA1072656.1"/>
    </source>
</evidence>
<comment type="caution">
    <text evidence="2">The sequence shown here is derived from an EMBL/GenBank/DDBJ whole genome shotgun (WGS) entry which is preliminary data.</text>
</comment>
<name>A0A5B0M8D9_PUCGR</name>
<protein>
    <submittedName>
        <fullName evidence="2">Uncharacterized protein</fullName>
    </submittedName>
</protein>
<sequence length="159" mass="17832">MPTRALYSCNKDSRRWVNGTWDDGTDPQVKFHEGSRLSPRARAVTGLLLYSMTLSRCPSELRGRHTSRTTKHHLSNPPSRTFLGVPVRDFQAQVEKKLCPIGSPTSDEQVALFANGCFLSRVEASRRHWIGIKPPFFPALTPLPTTTQNQSLLSSYPIP</sequence>
<keyword evidence="3" id="KW-1185">Reference proteome</keyword>